<evidence type="ECO:0000313" key="1">
    <source>
        <dbReference type="EMBL" id="QSB16835.1"/>
    </source>
</evidence>
<dbReference type="Proteomes" id="UP000662857">
    <property type="component" value="Chromosome"/>
</dbReference>
<dbReference type="AlphaFoldDB" id="A0A895YLI9"/>
<dbReference type="EMBL" id="CP070499">
    <property type="protein sequence ID" value="QSB16835.1"/>
    <property type="molecule type" value="Genomic_DNA"/>
</dbReference>
<evidence type="ECO:0000313" key="2">
    <source>
        <dbReference type="Proteomes" id="UP000662857"/>
    </source>
</evidence>
<organism evidence="1 2">
    <name type="scientific">Natronosporangium hydrolyticum</name>
    <dbReference type="NCBI Taxonomy" id="2811111"/>
    <lineage>
        <taxon>Bacteria</taxon>
        <taxon>Bacillati</taxon>
        <taxon>Actinomycetota</taxon>
        <taxon>Actinomycetes</taxon>
        <taxon>Micromonosporales</taxon>
        <taxon>Micromonosporaceae</taxon>
        <taxon>Natronosporangium</taxon>
    </lineage>
</organism>
<dbReference type="KEGG" id="nhy:JQS43_11420"/>
<protein>
    <submittedName>
        <fullName evidence="1">Uncharacterized protein</fullName>
    </submittedName>
</protein>
<dbReference type="RefSeq" id="WP_239679070.1">
    <property type="nucleotide sequence ID" value="NZ_CP070499.1"/>
</dbReference>
<reference evidence="1" key="1">
    <citation type="submission" date="2021-02" db="EMBL/GenBank/DDBJ databases">
        <title>Natrosporangium hydrolyticum gen. nov., sp. nov, a haloalkaliphilic actinobacterium from a soda solonchak soil.</title>
        <authorList>
            <person name="Sorokin D.Y."/>
            <person name="Khijniak T.V."/>
            <person name="Zakharycheva A.P."/>
            <person name="Boueva O.V."/>
            <person name="Ariskina E.V."/>
            <person name="Hahnke R.L."/>
            <person name="Bunk B."/>
            <person name="Sproer C."/>
            <person name="Schumann P."/>
            <person name="Evtushenko L.I."/>
            <person name="Kublanov I.V."/>
        </authorList>
    </citation>
    <scope>NUCLEOTIDE SEQUENCE</scope>
    <source>
        <strain evidence="1">DSM 106523</strain>
    </source>
</reference>
<accession>A0A895YLI9</accession>
<sequence length="391" mass="42496">MMEATRREQPGHTITRLTPRIRPAGRALLSGLVLALVGVVGAPEPGIAEPTRPDWVQTLPQLLNDPVGAQQVLLGSTPEQPDAPDEAGRLPRVSALFQEWIYYADERWLDDVGAVLEAAATPDSDREPEAAESLIMQALVTAAADAIHSPHTGGVPDRLRPSMGRLAAAYLPDLHLVIDHDDLDAVATGTSLRHLTPRQAGVFLAEVGRNEQARSELLESIEEYAAGVFGYLLSLDGPHDDPEAALQMFVLPGIAGLVAAVDVGTAGQTYVELGERHIGLVNYRIGRLQGASRQALMAWVRISYYDQLQPDDLSEPTRGALTDSSGELIPMESWLHEHHSPEYKAWQSYLSTPGARSPSQLVLIGVVDDYLAAFDRFRAVIIDIWGARGRR</sequence>
<gene>
    <name evidence="1" type="ORF">JQS43_11420</name>
</gene>
<proteinExistence type="predicted"/>
<name>A0A895YLI9_9ACTN</name>
<keyword evidence="2" id="KW-1185">Reference proteome</keyword>